<dbReference type="Proteomes" id="UP000550660">
    <property type="component" value="Unassembled WGS sequence"/>
</dbReference>
<protein>
    <submittedName>
        <fullName evidence="1">PI3R6 kinase</fullName>
    </submittedName>
</protein>
<dbReference type="PANTHER" id="PTHR15593">
    <property type="entry name" value="PHOSPHATIDYLINOSITOL 3-KINASE REGULATORY SUBUNIT"/>
    <property type="match status" value="1"/>
</dbReference>
<dbReference type="PANTHER" id="PTHR15593:SF1">
    <property type="entry name" value="PHOSPHOINOSITIDE 3-KINASE REGULATORY SUBUNIT 6"/>
    <property type="match status" value="1"/>
</dbReference>
<feature type="non-terminal residue" evidence="1">
    <location>
        <position position="1"/>
    </location>
</feature>
<dbReference type="GO" id="GO:0046935">
    <property type="term" value="F:1-phosphatidylinositol-3-kinase regulator activity"/>
    <property type="evidence" value="ECO:0007669"/>
    <property type="project" value="InterPro"/>
</dbReference>
<dbReference type="GO" id="GO:0016301">
    <property type="term" value="F:kinase activity"/>
    <property type="evidence" value="ECO:0007669"/>
    <property type="project" value="UniProtKB-KW"/>
</dbReference>
<feature type="non-terminal residue" evidence="1">
    <location>
        <position position="766"/>
    </location>
</feature>
<proteinExistence type="predicted"/>
<keyword evidence="1" id="KW-0418">Kinase</keyword>
<dbReference type="GO" id="GO:0007186">
    <property type="term" value="P:G protein-coupled receptor signaling pathway"/>
    <property type="evidence" value="ECO:0007669"/>
    <property type="project" value="TreeGrafter"/>
</dbReference>
<keyword evidence="2" id="KW-1185">Reference proteome</keyword>
<keyword evidence="1" id="KW-0808">Transferase</keyword>
<dbReference type="AlphaFoldDB" id="A0A7L0EI74"/>
<sequence>VDLTAGVPFVPAEVESDILRRVRTLLRELDGHHPACQRDRGMLRWTLHKKIDQNPSNSAVLVKILVKELERAERGDFRHYIIPLLHTLMYALIKAPCISDELCGRVYDFCKKLLTLPKPFCTVGLDYATRLKMERMAPGVLYQRMVISEQSLKSDPYPYQEKIFIFADPELLSEAICNALVTDTEAAQVSQSPRACMGYVILHAMQAALGEGCDIGGLKARLQDMPTSDVEHWFQQVVSAVECTAHEPDRSQHVVRLEKIYHAVLSSLRAAPLFPPGDAPLGGLQGTPLPNPNISFHLWTEDDQLWKELVLFIRPLSQSCEPDCLSQDLDNFEIQDIISDCECCEQTRFSVLSTDSGIERDLPAAVEEPFTLCSAETEQYRLHRKGGIKKKPSPLESVAFLQAGCNGPGVKPPAKLQRRPGTPPEAVAPLQRLHTARIVLLGDDRVLGRLAQAYHALRKRETRRVFLTPRLNLQFYYIPVVMGQPNTLAVTDHAATGQEELCEVAGYLGRADPWYESNINTLCHMIPKLATMPSSPSKHLVTDLFITDVIAYYVRMGTQPVCLQVYAVKIFFNDPAQEPAEDVFLTELRTQVQESIAHRELSMTKKKTTLDGPGIDLTVTYRKVVVSDREKELAMSLRSTGLVMKAIPADEAEDLVCLNVNITEIVRINNLSGRSFSAVANRLKTRDIKIRSTEQRPFTLCLDKDSRRTYRNVISVEVSPCLEPSYCLQKTRAMKFSLHGTEDVGLVKYMPKSLLLPINTFAGVIQ</sequence>
<dbReference type="GO" id="GO:0005944">
    <property type="term" value="C:phosphatidylinositol 3-kinase complex, class IB"/>
    <property type="evidence" value="ECO:0007669"/>
    <property type="project" value="InterPro"/>
</dbReference>
<name>A0A7L0EI74_TROML</name>
<dbReference type="InterPro" id="IPR019522">
    <property type="entry name" value="PIK3R5/6"/>
</dbReference>
<gene>
    <name evidence="1" type="primary">Pik3r6</name>
    <name evidence="1" type="ORF">TROMEL_R03892</name>
</gene>
<evidence type="ECO:0000313" key="2">
    <source>
        <dbReference type="Proteomes" id="UP000550660"/>
    </source>
</evidence>
<evidence type="ECO:0000313" key="1">
    <source>
        <dbReference type="EMBL" id="NXJ81812.1"/>
    </source>
</evidence>
<comment type="caution">
    <text evidence="1">The sequence shown here is derived from an EMBL/GenBank/DDBJ whole genome shotgun (WGS) entry which is preliminary data.</text>
</comment>
<accession>A0A7L0EI74</accession>
<dbReference type="OrthoDB" id="8781591at2759"/>
<reference evidence="1 2" key="1">
    <citation type="submission" date="2019-09" db="EMBL/GenBank/DDBJ databases">
        <title>Bird 10,000 Genomes (B10K) Project - Family phase.</title>
        <authorList>
            <person name="Zhang G."/>
        </authorList>
    </citation>
    <scope>NUCLEOTIDE SEQUENCE [LARGE SCALE GENOMIC DNA]</scope>
    <source>
        <strain evidence="1">B10K-DU-007-40</strain>
        <tissue evidence="1">Mixed tissue sample</tissue>
    </source>
</reference>
<organism evidence="1 2">
    <name type="scientific">Trogon melanurus</name>
    <name type="common">Black-tailed trogon</name>
    <dbReference type="NCBI Taxonomy" id="56311"/>
    <lineage>
        <taxon>Eukaryota</taxon>
        <taxon>Metazoa</taxon>
        <taxon>Chordata</taxon>
        <taxon>Craniata</taxon>
        <taxon>Vertebrata</taxon>
        <taxon>Euteleostomi</taxon>
        <taxon>Archelosauria</taxon>
        <taxon>Archosauria</taxon>
        <taxon>Dinosauria</taxon>
        <taxon>Saurischia</taxon>
        <taxon>Theropoda</taxon>
        <taxon>Coelurosauria</taxon>
        <taxon>Aves</taxon>
        <taxon>Neognathae</taxon>
        <taxon>Neoaves</taxon>
        <taxon>Telluraves</taxon>
        <taxon>Coraciimorphae</taxon>
        <taxon>Trogoniformes</taxon>
        <taxon>Trogonidae</taxon>
        <taxon>Trogon</taxon>
    </lineage>
</organism>
<dbReference type="EMBL" id="VXAG01000857">
    <property type="protein sequence ID" value="NXJ81812.1"/>
    <property type="molecule type" value="Genomic_DNA"/>
</dbReference>
<dbReference type="Pfam" id="PF10486">
    <property type="entry name" value="PI3K_1B_p101"/>
    <property type="match status" value="2"/>
</dbReference>